<evidence type="ECO:0000313" key="24">
    <source>
        <dbReference type="Proteomes" id="UP000281915"/>
    </source>
</evidence>
<dbReference type="SMART" id="SM00448">
    <property type="entry name" value="REC"/>
    <property type="match status" value="1"/>
</dbReference>
<dbReference type="PRINTS" id="PR00344">
    <property type="entry name" value="BCTRLSENSOR"/>
</dbReference>
<gene>
    <name evidence="23" type="ORF">EDM58_14925</name>
</gene>
<evidence type="ECO:0000256" key="1">
    <source>
        <dbReference type="ARBA" id="ARBA00000085"/>
    </source>
</evidence>
<evidence type="ECO:0000256" key="6">
    <source>
        <dbReference type="ARBA" id="ARBA00022553"/>
    </source>
</evidence>
<protein>
    <recommendedName>
        <fullName evidence="17">Circadian input-output histidine kinase CikA</fullName>
        <ecNumber evidence="4">2.7.13.3</ecNumber>
    </recommendedName>
    <alternativeName>
        <fullName evidence="16">Sensory/regulatory protein RpfC</fullName>
    </alternativeName>
</protein>
<evidence type="ECO:0000256" key="11">
    <source>
        <dbReference type="ARBA" id="ARBA00022840"/>
    </source>
</evidence>
<keyword evidence="10" id="KW-0418">Kinase</keyword>
<evidence type="ECO:0000259" key="21">
    <source>
        <dbReference type="PROSITE" id="PS50110"/>
    </source>
</evidence>
<evidence type="ECO:0000256" key="9">
    <source>
        <dbReference type="ARBA" id="ARBA00022741"/>
    </source>
</evidence>
<dbReference type="AlphaFoldDB" id="A0A3M8CP74"/>
<evidence type="ECO:0000256" key="10">
    <source>
        <dbReference type="ARBA" id="ARBA00022777"/>
    </source>
</evidence>
<dbReference type="InterPro" id="IPR000014">
    <property type="entry name" value="PAS"/>
</dbReference>
<dbReference type="Gene3D" id="3.30.450.20">
    <property type="entry name" value="PAS domain"/>
    <property type="match status" value="1"/>
</dbReference>
<dbReference type="PANTHER" id="PTHR45339:SF1">
    <property type="entry name" value="HYBRID SIGNAL TRANSDUCTION HISTIDINE KINASE J"/>
    <property type="match status" value="1"/>
</dbReference>
<comment type="subunit">
    <text evidence="15">At low DSF concentrations, interacts with RpfF.</text>
</comment>
<dbReference type="SUPFAM" id="SSF52172">
    <property type="entry name" value="CheY-like"/>
    <property type="match status" value="2"/>
</dbReference>
<evidence type="ECO:0000256" key="17">
    <source>
        <dbReference type="ARBA" id="ARBA00074306"/>
    </source>
</evidence>
<dbReference type="Pfam" id="PF00512">
    <property type="entry name" value="HisKA"/>
    <property type="match status" value="1"/>
</dbReference>
<dbReference type="Pfam" id="PF00072">
    <property type="entry name" value="Response_reg"/>
    <property type="match status" value="1"/>
</dbReference>
<dbReference type="FunFam" id="1.10.287.130:FF:000002">
    <property type="entry name" value="Two-component osmosensing histidine kinase"/>
    <property type="match status" value="1"/>
</dbReference>
<evidence type="ECO:0000256" key="7">
    <source>
        <dbReference type="ARBA" id="ARBA00022679"/>
    </source>
</evidence>
<dbReference type="CDD" id="cd17546">
    <property type="entry name" value="REC_hyHK_CKI1_RcsC-like"/>
    <property type="match status" value="1"/>
</dbReference>
<dbReference type="GO" id="GO:0005524">
    <property type="term" value="F:ATP binding"/>
    <property type="evidence" value="ECO:0007669"/>
    <property type="project" value="UniProtKB-KW"/>
</dbReference>
<evidence type="ECO:0000256" key="12">
    <source>
        <dbReference type="ARBA" id="ARBA00022989"/>
    </source>
</evidence>
<dbReference type="InterPro" id="IPR001789">
    <property type="entry name" value="Sig_transdc_resp-reg_receiver"/>
</dbReference>
<dbReference type="InterPro" id="IPR035965">
    <property type="entry name" value="PAS-like_dom_sf"/>
</dbReference>
<dbReference type="PANTHER" id="PTHR45339">
    <property type="entry name" value="HYBRID SIGNAL TRANSDUCTION HISTIDINE KINASE J"/>
    <property type="match status" value="1"/>
</dbReference>
<evidence type="ECO:0000256" key="13">
    <source>
        <dbReference type="ARBA" id="ARBA00023012"/>
    </source>
</evidence>
<dbReference type="GO" id="GO:0000155">
    <property type="term" value="F:phosphorelay sensor kinase activity"/>
    <property type="evidence" value="ECO:0007669"/>
    <property type="project" value="InterPro"/>
</dbReference>
<evidence type="ECO:0000313" key="23">
    <source>
        <dbReference type="EMBL" id="RNB77552.1"/>
    </source>
</evidence>
<keyword evidence="5" id="KW-1003">Cell membrane</keyword>
<evidence type="ECO:0000259" key="22">
    <source>
        <dbReference type="PROSITE" id="PS50894"/>
    </source>
</evidence>
<feature type="domain" description="HPt" evidence="22">
    <location>
        <begin position="677"/>
        <end position="770"/>
    </location>
</feature>
<evidence type="ECO:0000256" key="5">
    <source>
        <dbReference type="ARBA" id="ARBA00022475"/>
    </source>
</evidence>
<dbReference type="GO" id="GO:0005886">
    <property type="term" value="C:plasma membrane"/>
    <property type="evidence" value="ECO:0007669"/>
    <property type="project" value="UniProtKB-SubCell"/>
</dbReference>
<dbReference type="Pfam" id="PF02518">
    <property type="entry name" value="HATPase_c"/>
    <property type="match status" value="1"/>
</dbReference>
<evidence type="ECO:0000256" key="3">
    <source>
        <dbReference type="ARBA" id="ARBA00006402"/>
    </source>
</evidence>
<dbReference type="InterPro" id="IPR036097">
    <property type="entry name" value="HisK_dim/P_sf"/>
</dbReference>
<dbReference type="PROSITE" id="PS50894">
    <property type="entry name" value="HPT"/>
    <property type="match status" value="1"/>
</dbReference>
<keyword evidence="8" id="KW-0812">Transmembrane</keyword>
<dbReference type="Gene3D" id="3.30.565.10">
    <property type="entry name" value="Histidine kinase-like ATPase, C-terminal domain"/>
    <property type="match status" value="1"/>
</dbReference>
<dbReference type="Gene3D" id="3.40.50.2300">
    <property type="match status" value="1"/>
</dbReference>
<proteinExistence type="inferred from homology"/>
<keyword evidence="7" id="KW-0808">Transferase</keyword>
<dbReference type="InterPro" id="IPR004358">
    <property type="entry name" value="Sig_transdc_His_kin-like_C"/>
</dbReference>
<dbReference type="PROSITE" id="PS50110">
    <property type="entry name" value="RESPONSE_REGULATORY"/>
    <property type="match status" value="1"/>
</dbReference>
<evidence type="ECO:0000256" key="2">
    <source>
        <dbReference type="ARBA" id="ARBA00004651"/>
    </source>
</evidence>
<dbReference type="InterPro" id="IPR036641">
    <property type="entry name" value="HPT_dom_sf"/>
</dbReference>
<dbReference type="Gene3D" id="1.10.287.130">
    <property type="match status" value="1"/>
</dbReference>
<dbReference type="SMART" id="SM00388">
    <property type="entry name" value="HisKA"/>
    <property type="match status" value="1"/>
</dbReference>
<sequence length="772" mass="86986">MKNRSNLSDAMSAQIQDKMRQTLQNLQNVVFTYTKREDGTLIYNLYEGRIAEELGLTTDRIYGKTLHEVFTAEKADYLTHFYNEAFKGTTVTYEFEYAGRIFYNVLSPIVADGEVVEVVGSAIDISDRKKMELELAKARDQALLSSRLKSEFLSTMSHEIRTPMNGIIGMLDLLLQSPLNADQQRYANIIKNSANSLLAIINDILDFSKMEAGKTELEIHDFQLLSLVEDILELMAAKAMGKQLSLYAYVDPSIPAVLRGDSGRIRQTLLNLIGNAIKFTNQGEIAIRVTVETPHPRTPIITFSVRDTGIGIPESAFPRLFQPFTQIDGSASRQFGGTGLGLSICKHIVQMMEGTIDFESEVDKGSTFTFSIPLEVAPDHPEPARSPALPKRILCLLKCQREFAHIREILSHLDVSCVCAANVADACSLYTESAQGDPFQVLITDVEEYELLPLYPNLKGSLKPKIIKIHSSFPSMHEKKQSGAYPLSFDSYLSRPIKQSQLLYLLGHLQDREVQQSFPHLTEPAHPGNYSYQILVAEDNEVNAEIVMLQLQQLGLYPHHAKNGIEALSFIARHNYDLILMDCQMPEMNGFETTRRIRHSELSHGRHVPIVALTANAMREDRELCLEAGMDDYLSKPFTYEQLQSILKKWLPGIRPTKLLFDKDKVTQLFRGDRQEGKQKWLALIQTFEKQNHKALTELKEAVAKRDRQAFSSIIHSTRSGCAFIGAISLVELLTQLEEIDCAVRPEEASARLSTIQEEFGKVHAYLRGLQL</sequence>
<dbReference type="SUPFAM" id="SSF47226">
    <property type="entry name" value="Histidine-containing phosphotransfer domain, HPT domain"/>
    <property type="match status" value="1"/>
</dbReference>
<dbReference type="SUPFAM" id="SSF47384">
    <property type="entry name" value="Homodimeric domain of signal transducing histidine kinase"/>
    <property type="match status" value="1"/>
</dbReference>
<dbReference type="SUPFAM" id="SSF55785">
    <property type="entry name" value="PYP-like sensor domain (PAS domain)"/>
    <property type="match status" value="1"/>
</dbReference>
<keyword evidence="12" id="KW-1133">Transmembrane helix</keyword>
<evidence type="ECO:0000256" key="15">
    <source>
        <dbReference type="ARBA" id="ARBA00064003"/>
    </source>
</evidence>
<organism evidence="23 24">
    <name type="scientific">Brevibacillus panacihumi</name>
    <dbReference type="NCBI Taxonomy" id="497735"/>
    <lineage>
        <taxon>Bacteria</taxon>
        <taxon>Bacillati</taxon>
        <taxon>Bacillota</taxon>
        <taxon>Bacilli</taxon>
        <taxon>Bacillales</taxon>
        <taxon>Paenibacillaceae</taxon>
        <taxon>Brevibacillus</taxon>
    </lineage>
</organism>
<dbReference type="Proteomes" id="UP000281915">
    <property type="component" value="Unassembled WGS sequence"/>
</dbReference>
<dbReference type="InterPro" id="IPR036890">
    <property type="entry name" value="HATPase_C_sf"/>
</dbReference>
<dbReference type="CDD" id="cd00082">
    <property type="entry name" value="HisKA"/>
    <property type="match status" value="1"/>
</dbReference>
<keyword evidence="6 19" id="KW-0597">Phosphoprotein</keyword>
<feature type="modified residue" description="Phosphohistidine" evidence="18">
    <location>
        <position position="716"/>
    </location>
</feature>
<keyword evidence="11" id="KW-0067">ATP-binding</keyword>
<evidence type="ECO:0000256" key="16">
    <source>
        <dbReference type="ARBA" id="ARBA00068150"/>
    </source>
</evidence>
<evidence type="ECO:0000256" key="19">
    <source>
        <dbReference type="PROSITE-ProRule" id="PRU00169"/>
    </source>
</evidence>
<evidence type="ECO:0000256" key="14">
    <source>
        <dbReference type="ARBA" id="ARBA00023136"/>
    </source>
</evidence>
<dbReference type="PROSITE" id="PS50109">
    <property type="entry name" value="HIS_KIN"/>
    <property type="match status" value="1"/>
</dbReference>
<dbReference type="NCBIfam" id="TIGR00229">
    <property type="entry name" value="sensory_box"/>
    <property type="match status" value="1"/>
</dbReference>
<dbReference type="InterPro" id="IPR003661">
    <property type="entry name" value="HisK_dim/P_dom"/>
</dbReference>
<name>A0A3M8CP74_9BACL</name>
<feature type="domain" description="Response regulatory" evidence="21">
    <location>
        <begin position="533"/>
        <end position="651"/>
    </location>
</feature>
<comment type="similarity">
    <text evidence="3">In the N-terminal section; belongs to the phytochrome family.</text>
</comment>
<dbReference type="FunFam" id="3.30.565.10:FF:000010">
    <property type="entry name" value="Sensor histidine kinase RcsC"/>
    <property type="match status" value="1"/>
</dbReference>
<dbReference type="InterPro" id="IPR005467">
    <property type="entry name" value="His_kinase_dom"/>
</dbReference>
<dbReference type="RefSeq" id="WP_122914050.1">
    <property type="nucleotide sequence ID" value="NZ_RHHT01000030.1"/>
</dbReference>
<dbReference type="InterPro" id="IPR003594">
    <property type="entry name" value="HATPase_dom"/>
</dbReference>
<comment type="caution">
    <text evidence="23">The sequence shown here is derived from an EMBL/GenBank/DDBJ whole genome shotgun (WGS) entry which is preliminary data.</text>
</comment>
<dbReference type="CDD" id="cd16922">
    <property type="entry name" value="HATPase_EvgS-ArcB-TorS-like"/>
    <property type="match status" value="1"/>
</dbReference>
<evidence type="ECO:0000256" key="8">
    <source>
        <dbReference type="ARBA" id="ARBA00022692"/>
    </source>
</evidence>
<keyword evidence="13" id="KW-0902">Two-component regulatory system</keyword>
<dbReference type="InterPro" id="IPR008207">
    <property type="entry name" value="Sig_transdc_His_kin_Hpt_dom"/>
</dbReference>
<keyword evidence="9" id="KW-0547">Nucleotide-binding</keyword>
<evidence type="ECO:0000256" key="18">
    <source>
        <dbReference type="PROSITE-ProRule" id="PRU00110"/>
    </source>
</evidence>
<dbReference type="EMBL" id="RHHT01000030">
    <property type="protein sequence ID" value="RNB77552.1"/>
    <property type="molecule type" value="Genomic_DNA"/>
</dbReference>
<dbReference type="InterPro" id="IPR011006">
    <property type="entry name" value="CheY-like_superfamily"/>
</dbReference>
<keyword evidence="14" id="KW-0472">Membrane</keyword>
<comment type="catalytic activity">
    <reaction evidence="1">
        <text>ATP + protein L-histidine = ADP + protein N-phospho-L-histidine.</text>
        <dbReference type="EC" id="2.7.13.3"/>
    </reaction>
</comment>
<reference evidence="23 24" key="1">
    <citation type="submission" date="2018-10" db="EMBL/GenBank/DDBJ databases">
        <title>Phylogenomics of Brevibacillus.</title>
        <authorList>
            <person name="Dunlap C."/>
        </authorList>
    </citation>
    <scope>NUCLEOTIDE SEQUENCE [LARGE SCALE GENOMIC DNA]</scope>
    <source>
        <strain evidence="23 24">JCM 15085</strain>
    </source>
</reference>
<comment type="subcellular location">
    <subcellularLocation>
        <location evidence="2">Cell membrane</location>
        <topology evidence="2">Multi-pass membrane protein</topology>
    </subcellularLocation>
</comment>
<dbReference type="SUPFAM" id="SSF55874">
    <property type="entry name" value="ATPase domain of HSP90 chaperone/DNA topoisomerase II/histidine kinase"/>
    <property type="match status" value="1"/>
</dbReference>
<evidence type="ECO:0000259" key="20">
    <source>
        <dbReference type="PROSITE" id="PS50109"/>
    </source>
</evidence>
<evidence type="ECO:0000256" key="4">
    <source>
        <dbReference type="ARBA" id="ARBA00012438"/>
    </source>
</evidence>
<accession>A0A3M8CP74</accession>
<feature type="domain" description="Histidine kinase" evidence="20">
    <location>
        <begin position="155"/>
        <end position="376"/>
    </location>
</feature>
<dbReference type="EC" id="2.7.13.3" evidence="4"/>
<dbReference type="SMART" id="SM00387">
    <property type="entry name" value="HATPase_c"/>
    <property type="match status" value="1"/>
</dbReference>
<feature type="modified residue" description="4-aspartylphosphate" evidence="19">
    <location>
        <position position="582"/>
    </location>
</feature>
<dbReference type="Gene3D" id="1.20.120.160">
    <property type="entry name" value="HPT domain"/>
    <property type="match status" value="1"/>
</dbReference>